<gene>
    <name evidence="3" type="ordered locus">Oter_0139</name>
</gene>
<dbReference type="EMBL" id="CP001032">
    <property type="protein sequence ID" value="ACB73430.1"/>
    <property type="molecule type" value="Genomic_DNA"/>
</dbReference>
<dbReference type="AlphaFoldDB" id="B1ZN61"/>
<reference evidence="3 4" key="1">
    <citation type="journal article" date="2011" name="J. Bacteriol.">
        <title>Genome sequence of the verrucomicrobium Opitutus terrae PB90-1, an abundant inhabitant of rice paddy soil ecosystems.</title>
        <authorList>
            <person name="van Passel M.W."/>
            <person name="Kant R."/>
            <person name="Palva A."/>
            <person name="Copeland A."/>
            <person name="Lucas S."/>
            <person name="Lapidus A."/>
            <person name="Glavina del Rio T."/>
            <person name="Pitluck S."/>
            <person name="Goltsman E."/>
            <person name="Clum A."/>
            <person name="Sun H."/>
            <person name="Schmutz J."/>
            <person name="Larimer F.W."/>
            <person name="Land M.L."/>
            <person name="Hauser L."/>
            <person name="Kyrpides N."/>
            <person name="Mikhailova N."/>
            <person name="Richardson P.P."/>
            <person name="Janssen P.H."/>
            <person name="de Vos W.M."/>
            <person name="Smidt H."/>
        </authorList>
    </citation>
    <scope>NUCLEOTIDE SEQUENCE [LARGE SCALE GENOMIC DNA]</scope>
    <source>
        <strain evidence="4">DSM 11246 / JCM 15787 / PB90-1</strain>
    </source>
</reference>
<evidence type="ECO:0000313" key="4">
    <source>
        <dbReference type="Proteomes" id="UP000007013"/>
    </source>
</evidence>
<accession>B1ZN61</accession>
<evidence type="ECO:0000313" key="3">
    <source>
        <dbReference type="EMBL" id="ACB73430.1"/>
    </source>
</evidence>
<evidence type="ECO:0000256" key="2">
    <source>
        <dbReference type="SAM" id="SignalP"/>
    </source>
</evidence>
<proteinExistence type="predicted"/>
<protein>
    <submittedName>
        <fullName evidence="3">Uncharacterized protein</fullName>
    </submittedName>
</protein>
<sequence length="108" mass="11954">MKPLLLCACCTLCSAFAAPSPAPFSETRIDAPALSLLDSARERLPAVLPDVRPVPRWNSTTNRAPRLTSQMPVIPPPRGPDYKLRIAHPDESVDYKILIKRPALERAR</sequence>
<organism evidence="3 4">
    <name type="scientific">Opitutus terrae (strain DSM 11246 / JCM 15787 / PB90-1)</name>
    <dbReference type="NCBI Taxonomy" id="452637"/>
    <lineage>
        <taxon>Bacteria</taxon>
        <taxon>Pseudomonadati</taxon>
        <taxon>Verrucomicrobiota</taxon>
        <taxon>Opitutia</taxon>
        <taxon>Opitutales</taxon>
        <taxon>Opitutaceae</taxon>
        <taxon>Opitutus</taxon>
    </lineage>
</organism>
<feature type="compositionally biased region" description="Polar residues" evidence="1">
    <location>
        <begin position="57"/>
        <end position="71"/>
    </location>
</feature>
<feature type="region of interest" description="Disordered" evidence="1">
    <location>
        <begin position="55"/>
        <end position="81"/>
    </location>
</feature>
<feature type="chain" id="PRO_5005661978" evidence="2">
    <location>
        <begin position="18"/>
        <end position="108"/>
    </location>
</feature>
<dbReference type="KEGG" id="ote:Oter_0139"/>
<dbReference type="Proteomes" id="UP000007013">
    <property type="component" value="Chromosome"/>
</dbReference>
<dbReference type="STRING" id="452637.Oter_0139"/>
<name>B1ZN61_OPITP</name>
<keyword evidence="4" id="KW-1185">Reference proteome</keyword>
<dbReference type="HOGENOM" id="CLU_2194270_0_0_0"/>
<evidence type="ECO:0000256" key="1">
    <source>
        <dbReference type="SAM" id="MobiDB-lite"/>
    </source>
</evidence>
<feature type="signal peptide" evidence="2">
    <location>
        <begin position="1"/>
        <end position="17"/>
    </location>
</feature>
<keyword evidence="2" id="KW-0732">Signal</keyword>